<reference evidence="4" key="1">
    <citation type="journal article" date="2018" name="Curr. Microbiol.">
        <title>Cellulosimicrobium arenosum sp. nov., Isolated from Marine Sediment Sand.</title>
        <authorList>
            <person name="Oh M."/>
            <person name="Kim J.H."/>
            <person name="Yoon J.H."/>
            <person name="Schumann P."/>
            <person name="Kim W."/>
        </authorList>
    </citation>
    <scope>NUCLEOTIDE SEQUENCE</scope>
    <source>
        <strain evidence="4">KCTC 49039</strain>
    </source>
</reference>
<proteinExistence type="predicted"/>
<evidence type="ECO:0000313" key="4">
    <source>
        <dbReference type="EMBL" id="MBD8079078.1"/>
    </source>
</evidence>
<feature type="compositionally biased region" description="Acidic residues" evidence="1">
    <location>
        <begin position="81"/>
        <end position="115"/>
    </location>
</feature>
<dbReference type="Gene3D" id="3.30.70.2390">
    <property type="match status" value="1"/>
</dbReference>
<gene>
    <name evidence="4" type="ORF">IF651_08430</name>
</gene>
<name>A0A927G8T9_9MICO</name>
<keyword evidence="5" id="KW-1185">Reference proteome</keyword>
<sequence length="218" mass="22255">MTKSRYPYAPDEFDAPAPQGAPVGVHRTPRSGWSKTWPFLLVAVVFAGVAYGGVALLGGDSPQAPPQAQSSEPTTEAPADGTEDPADEESTPAEDDTSEEPTDEATDEETDAAGDVDELLALADTGAFVRVMNDGGPSGEAGAGKDALDAEGFTNVTAEDFPGDSGVGGNTIWYAENRAETAAAVAAILGIPAERVSQEALRSGDLMVVLTTGVDAQG</sequence>
<keyword evidence="2" id="KW-0472">Membrane</keyword>
<dbReference type="EMBL" id="JACYHB010000005">
    <property type="protein sequence ID" value="MBD8079078.1"/>
    <property type="molecule type" value="Genomic_DNA"/>
</dbReference>
<evidence type="ECO:0000256" key="1">
    <source>
        <dbReference type="SAM" id="MobiDB-lite"/>
    </source>
</evidence>
<evidence type="ECO:0000313" key="5">
    <source>
        <dbReference type="Proteomes" id="UP000610846"/>
    </source>
</evidence>
<protein>
    <submittedName>
        <fullName evidence="4">LytR C-terminal domain-containing protein</fullName>
    </submittedName>
</protein>
<feature type="compositionally biased region" description="Low complexity" evidence="1">
    <location>
        <begin position="59"/>
        <end position="71"/>
    </location>
</feature>
<dbReference type="AlphaFoldDB" id="A0A927G8T9"/>
<feature type="region of interest" description="Disordered" evidence="1">
    <location>
        <begin position="1"/>
        <end position="29"/>
    </location>
</feature>
<dbReference type="Pfam" id="PF13399">
    <property type="entry name" value="LytR_C"/>
    <property type="match status" value="1"/>
</dbReference>
<dbReference type="InterPro" id="IPR027381">
    <property type="entry name" value="LytR/CpsA/Psr_C"/>
</dbReference>
<organism evidence="4 5">
    <name type="scientific">Cellulosimicrobium arenosum</name>
    <dbReference type="NCBI Taxonomy" id="2708133"/>
    <lineage>
        <taxon>Bacteria</taxon>
        <taxon>Bacillati</taxon>
        <taxon>Actinomycetota</taxon>
        <taxon>Actinomycetes</taxon>
        <taxon>Micrococcales</taxon>
        <taxon>Promicromonosporaceae</taxon>
        <taxon>Cellulosimicrobium</taxon>
    </lineage>
</organism>
<keyword evidence="2" id="KW-0812">Transmembrane</keyword>
<dbReference type="RefSeq" id="WP_191828657.1">
    <property type="nucleotide sequence ID" value="NZ_JACYHB010000005.1"/>
</dbReference>
<feature type="transmembrane region" description="Helical" evidence="2">
    <location>
        <begin position="37"/>
        <end position="59"/>
    </location>
</feature>
<evidence type="ECO:0000256" key="2">
    <source>
        <dbReference type="SAM" id="Phobius"/>
    </source>
</evidence>
<dbReference type="Proteomes" id="UP000610846">
    <property type="component" value="Unassembled WGS sequence"/>
</dbReference>
<feature type="domain" description="LytR/CpsA/Psr regulator C-terminal" evidence="3">
    <location>
        <begin position="129"/>
        <end position="212"/>
    </location>
</feature>
<comment type="caution">
    <text evidence="4">The sequence shown here is derived from an EMBL/GenBank/DDBJ whole genome shotgun (WGS) entry which is preliminary data.</text>
</comment>
<reference evidence="4" key="2">
    <citation type="submission" date="2020-09" db="EMBL/GenBank/DDBJ databases">
        <authorList>
            <person name="Yu Y."/>
        </authorList>
    </citation>
    <scope>NUCLEOTIDE SEQUENCE</scope>
    <source>
        <strain evidence="4">KCTC 49039</strain>
    </source>
</reference>
<evidence type="ECO:0000259" key="3">
    <source>
        <dbReference type="Pfam" id="PF13399"/>
    </source>
</evidence>
<accession>A0A927G8T9</accession>
<feature type="region of interest" description="Disordered" evidence="1">
    <location>
        <begin position="59"/>
        <end position="115"/>
    </location>
</feature>
<keyword evidence="2" id="KW-1133">Transmembrane helix</keyword>